<dbReference type="AlphaFoldDB" id="A0A2V5LE19"/>
<dbReference type="EMBL" id="QJVD01000001">
    <property type="protein sequence ID" value="PYI69738.1"/>
    <property type="molecule type" value="Genomic_DNA"/>
</dbReference>
<proteinExistence type="predicted"/>
<reference evidence="3 4" key="1">
    <citation type="submission" date="2018-05" db="EMBL/GenBank/DDBJ databases">
        <title>Genetic diversity of glacier-inhabiting Cryobacterium bacteria in China and description of Cryobacterium mengkeensis sp. nov. and Arthrobacter glacialis sp. nov.</title>
        <authorList>
            <person name="Liu Q."/>
            <person name="Xin Y.-H."/>
        </authorList>
    </citation>
    <scope>NUCLEOTIDE SEQUENCE [LARGE SCALE GENOMIC DNA]</scope>
    <source>
        <strain evidence="3 4">LI2</strain>
    </source>
</reference>
<feature type="region of interest" description="Disordered" evidence="1">
    <location>
        <begin position="1"/>
        <end position="22"/>
    </location>
</feature>
<dbReference type="Pfam" id="PF14016">
    <property type="entry name" value="DUF4232"/>
    <property type="match status" value="1"/>
</dbReference>
<feature type="domain" description="DUF4232" evidence="2">
    <location>
        <begin position="100"/>
        <end position="233"/>
    </location>
</feature>
<evidence type="ECO:0000256" key="1">
    <source>
        <dbReference type="SAM" id="MobiDB-lite"/>
    </source>
</evidence>
<comment type="caution">
    <text evidence="3">The sequence shown here is derived from an EMBL/GenBank/DDBJ whole genome shotgun (WGS) entry which is preliminary data.</text>
</comment>
<organism evidence="3 4">
    <name type="scientific">Arthrobacter livingstonensis</name>
    <dbReference type="NCBI Taxonomy" id="670078"/>
    <lineage>
        <taxon>Bacteria</taxon>
        <taxon>Bacillati</taxon>
        <taxon>Actinomycetota</taxon>
        <taxon>Actinomycetes</taxon>
        <taxon>Micrococcales</taxon>
        <taxon>Micrococcaceae</taxon>
        <taxon>Arthrobacter</taxon>
    </lineage>
</organism>
<feature type="compositionally biased region" description="Polar residues" evidence="1">
    <location>
        <begin position="1"/>
        <end position="11"/>
    </location>
</feature>
<evidence type="ECO:0000313" key="3">
    <source>
        <dbReference type="EMBL" id="PYI69738.1"/>
    </source>
</evidence>
<evidence type="ECO:0000259" key="2">
    <source>
        <dbReference type="Pfam" id="PF14016"/>
    </source>
</evidence>
<protein>
    <recommendedName>
        <fullName evidence="2">DUF4232 domain-containing protein</fullName>
    </recommendedName>
</protein>
<accession>A0A2V5LE19</accession>
<feature type="compositionally biased region" description="Low complexity" evidence="1">
    <location>
        <begin position="56"/>
        <end position="90"/>
    </location>
</feature>
<gene>
    <name evidence="3" type="ORF">CVV68_01105</name>
</gene>
<name>A0A2V5LE19_9MICC</name>
<evidence type="ECO:0000313" key="4">
    <source>
        <dbReference type="Proteomes" id="UP000247832"/>
    </source>
</evidence>
<dbReference type="Proteomes" id="UP000247832">
    <property type="component" value="Unassembled WGS sequence"/>
</dbReference>
<dbReference type="RefSeq" id="WP_110499161.1">
    <property type="nucleotide sequence ID" value="NZ_QJVD01000001.1"/>
</dbReference>
<dbReference type="InterPro" id="IPR025326">
    <property type="entry name" value="DUF4232"/>
</dbReference>
<dbReference type="OrthoDB" id="3268346at2"/>
<feature type="region of interest" description="Disordered" evidence="1">
    <location>
        <begin position="51"/>
        <end position="90"/>
    </location>
</feature>
<keyword evidence="4" id="KW-1185">Reference proteome</keyword>
<sequence length="235" mass="22744">MTSAENHLSPKNSHRAPTAAGRAARSRAGALIGLAAVLGLALAGCGPSNGGGTTTGSGSTTAASASTTAGDTPSSVESGAPTSAAPSSAAPATSAAPALCTAASLSGSLDDTGGGAAGHIYMKLILANKSGTTCILDGYPGVSLVKAGATSPIGAPATRDATRPSTGPISLAPGKSAAAVLNYTQAGNYPNCKQVQADQVMVYPPSAKDRLFVAHPLTACSNADIKLLQIGAFQP</sequence>